<reference evidence="2 3" key="1">
    <citation type="submission" date="2020-02" db="EMBL/GenBank/DDBJ databases">
        <title>Full genome sequence of Nocardioides sp. R-3366.</title>
        <authorList>
            <person name="Im W.-T."/>
        </authorList>
    </citation>
    <scope>NUCLEOTIDE SEQUENCE [LARGE SCALE GENOMIC DNA]</scope>
    <source>
        <strain evidence="2 3">R-3366</strain>
    </source>
</reference>
<gene>
    <name evidence="2" type="ORF">G5V58_19890</name>
</gene>
<dbReference type="InterPro" id="IPR011051">
    <property type="entry name" value="RmlC_Cupin_sf"/>
</dbReference>
<evidence type="ECO:0000313" key="2">
    <source>
        <dbReference type="EMBL" id="QIG46105.1"/>
    </source>
</evidence>
<protein>
    <submittedName>
        <fullName evidence="2">Cupin domain-containing protein</fullName>
    </submittedName>
</protein>
<dbReference type="KEGG" id="nano:G5V58_19890"/>
<organism evidence="2 3">
    <name type="scientific">Nocardioides anomalus</name>
    <dbReference type="NCBI Taxonomy" id="2712223"/>
    <lineage>
        <taxon>Bacteria</taxon>
        <taxon>Bacillati</taxon>
        <taxon>Actinomycetota</taxon>
        <taxon>Actinomycetes</taxon>
        <taxon>Propionibacteriales</taxon>
        <taxon>Nocardioidaceae</taxon>
        <taxon>Nocardioides</taxon>
    </lineage>
</organism>
<dbReference type="AlphaFoldDB" id="A0A6G6WLY4"/>
<dbReference type="InterPro" id="IPR014710">
    <property type="entry name" value="RmlC-like_jellyroll"/>
</dbReference>
<evidence type="ECO:0000313" key="3">
    <source>
        <dbReference type="Proteomes" id="UP000502996"/>
    </source>
</evidence>
<name>A0A6G6WLY4_9ACTN</name>
<sequence length="102" mass="11004">MPGRGIVGADGPAWTGVQLMEWELTAAEWTDRHPHEEINYVLAGELHVTCDERTVVAGPGDTVRVDAGSRATYAAPVHARMLAVYGPNPDGAESGDFAYRRL</sequence>
<dbReference type="Gene3D" id="2.60.120.10">
    <property type="entry name" value="Jelly Rolls"/>
    <property type="match status" value="1"/>
</dbReference>
<evidence type="ECO:0000259" key="1">
    <source>
        <dbReference type="Pfam" id="PF07883"/>
    </source>
</evidence>
<keyword evidence="3" id="KW-1185">Reference proteome</keyword>
<proteinExistence type="predicted"/>
<dbReference type="EMBL" id="CP049257">
    <property type="protein sequence ID" value="QIG46105.1"/>
    <property type="molecule type" value="Genomic_DNA"/>
</dbReference>
<feature type="domain" description="Cupin type-2" evidence="1">
    <location>
        <begin position="27"/>
        <end position="85"/>
    </location>
</feature>
<accession>A0A6G6WLY4</accession>
<dbReference type="Pfam" id="PF07883">
    <property type="entry name" value="Cupin_2"/>
    <property type="match status" value="1"/>
</dbReference>
<dbReference type="SUPFAM" id="SSF51182">
    <property type="entry name" value="RmlC-like cupins"/>
    <property type="match status" value="1"/>
</dbReference>
<dbReference type="Proteomes" id="UP000502996">
    <property type="component" value="Chromosome"/>
</dbReference>
<dbReference type="InterPro" id="IPR013096">
    <property type="entry name" value="Cupin_2"/>
</dbReference>